<dbReference type="Proteomes" id="UP001341840">
    <property type="component" value="Unassembled WGS sequence"/>
</dbReference>
<accession>A0ABU6WCX7</accession>
<protein>
    <submittedName>
        <fullName evidence="1">Citrate synthase 3, peroxisomal</fullName>
        <ecNumber evidence="1">2.3.3.1</ecNumber>
    </submittedName>
</protein>
<evidence type="ECO:0000313" key="1">
    <source>
        <dbReference type="EMBL" id="MED6183025.1"/>
    </source>
</evidence>
<name>A0ABU6WCX7_9FABA</name>
<keyword evidence="2" id="KW-1185">Reference proteome</keyword>
<keyword evidence="1" id="KW-0808">Transferase</keyword>
<comment type="caution">
    <text evidence="1">The sequence shown here is derived from an EMBL/GenBank/DDBJ whole genome shotgun (WGS) entry which is preliminary data.</text>
</comment>
<dbReference type="InterPro" id="IPR016142">
    <property type="entry name" value="Citrate_synth-like_lrg_a-sub"/>
</dbReference>
<keyword evidence="1" id="KW-0012">Acyltransferase</keyword>
<organism evidence="1 2">
    <name type="scientific">Stylosanthes scabra</name>
    <dbReference type="NCBI Taxonomy" id="79078"/>
    <lineage>
        <taxon>Eukaryota</taxon>
        <taxon>Viridiplantae</taxon>
        <taxon>Streptophyta</taxon>
        <taxon>Embryophyta</taxon>
        <taxon>Tracheophyta</taxon>
        <taxon>Spermatophyta</taxon>
        <taxon>Magnoliopsida</taxon>
        <taxon>eudicotyledons</taxon>
        <taxon>Gunneridae</taxon>
        <taxon>Pentapetalae</taxon>
        <taxon>rosids</taxon>
        <taxon>fabids</taxon>
        <taxon>Fabales</taxon>
        <taxon>Fabaceae</taxon>
        <taxon>Papilionoideae</taxon>
        <taxon>50 kb inversion clade</taxon>
        <taxon>dalbergioids sensu lato</taxon>
        <taxon>Dalbergieae</taxon>
        <taxon>Pterocarpus clade</taxon>
        <taxon>Stylosanthes</taxon>
    </lineage>
</organism>
<reference evidence="1 2" key="1">
    <citation type="journal article" date="2023" name="Plants (Basel)">
        <title>Bridging the Gap: Combining Genomics and Transcriptomics Approaches to Understand Stylosanthes scabra, an Orphan Legume from the Brazilian Caatinga.</title>
        <authorList>
            <person name="Ferreira-Neto J.R.C."/>
            <person name="da Silva M.D."/>
            <person name="Binneck E."/>
            <person name="de Melo N.F."/>
            <person name="da Silva R.H."/>
            <person name="de Melo A.L.T.M."/>
            <person name="Pandolfi V."/>
            <person name="Bustamante F.O."/>
            <person name="Brasileiro-Vidal A.C."/>
            <person name="Benko-Iseppon A.M."/>
        </authorList>
    </citation>
    <scope>NUCLEOTIDE SEQUENCE [LARGE SCALE GENOMIC DNA]</scope>
    <source>
        <tissue evidence="1">Leaves</tissue>
    </source>
</reference>
<dbReference type="InterPro" id="IPR036969">
    <property type="entry name" value="Citrate_synthase_sf"/>
</dbReference>
<sequence length="60" mass="6934">MGFPAEYFGLLFAIPRVAGILAHWRESLDDPHRKIMSPEQIYVGDTCLRNYTPIKERTVI</sequence>
<proteinExistence type="predicted"/>
<dbReference type="PANTHER" id="PTHR42871:SF1">
    <property type="entry name" value="CITRATE SYNTHASE"/>
    <property type="match status" value="1"/>
</dbReference>
<gene>
    <name evidence="1" type="primary">CSY3_1</name>
    <name evidence="1" type="ORF">PIB30_034030</name>
</gene>
<dbReference type="Pfam" id="PF00285">
    <property type="entry name" value="Citrate_synt"/>
    <property type="match status" value="1"/>
</dbReference>
<dbReference type="PANTHER" id="PTHR42871">
    <property type="entry name" value="CITRATE SYNTHASE"/>
    <property type="match status" value="1"/>
</dbReference>
<dbReference type="EC" id="2.3.3.1" evidence="1"/>
<dbReference type="SUPFAM" id="SSF48256">
    <property type="entry name" value="Citrate synthase"/>
    <property type="match status" value="1"/>
</dbReference>
<dbReference type="GO" id="GO:0036440">
    <property type="term" value="F:citrate synthase activity"/>
    <property type="evidence" value="ECO:0007669"/>
    <property type="project" value="UniProtKB-EC"/>
</dbReference>
<evidence type="ECO:0000313" key="2">
    <source>
        <dbReference type="Proteomes" id="UP001341840"/>
    </source>
</evidence>
<dbReference type="Gene3D" id="1.10.580.10">
    <property type="entry name" value="Citrate Synthase, domain 1"/>
    <property type="match status" value="1"/>
</dbReference>
<dbReference type="InterPro" id="IPR002020">
    <property type="entry name" value="Citrate_synthase"/>
</dbReference>
<dbReference type="EMBL" id="JASCZI010181399">
    <property type="protein sequence ID" value="MED6183025.1"/>
    <property type="molecule type" value="Genomic_DNA"/>
</dbReference>